<dbReference type="InterPro" id="IPR003609">
    <property type="entry name" value="Pan_app"/>
</dbReference>
<dbReference type="OrthoDB" id="3499003at2759"/>
<protein>
    <recommendedName>
        <fullName evidence="3">Apple domain-containing protein</fullName>
    </recommendedName>
</protein>
<feature type="domain" description="Apple" evidence="3">
    <location>
        <begin position="258"/>
        <end position="310"/>
    </location>
</feature>
<keyword evidence="2" id="KW-1133">Transmembrane helix</keyword>
<evidence type="ECO:0000256" key="1">
    <source>
        <dbReference type="SAM" id="MobiDB-lite"/>
    </source>
</evidence>
<dbReference type="RefSeq" id="XP_008095362.1">
    <property type="nucleotide sequence ID" value="XM_008097171.1"/>
</dbReference>
<keyword evidence="2" id="KW-0812">Transmembrane</keyword>
<feature type="region of interest" description="Disordered" evidence="1">
    <location>
        <begin position="150"/>
        <end position="231"/>
    </location>
</feature>
<keyword evidence="5" id="KW-1185">Reference proteome</keyword>
<name>E3QKF4_COLGM</name>
<dbReference type="GeneID" id="24411851"/>
<dbReference type="EMBL" id="GG697354">
    <property type="protein sequence ID" value="EFQ31342.1"/>
    <property type="molecule type" value="Genomic_DNA"/>
</dbReference>
<dbReference type="HOGENOM" id="CLU_062451_1_0_1"/>
<dbReference type="Gene3D" id="3.50.4.10">
    <property type="entry name" value="Hepatocyte Growth Factor"/>
    <property type="match status" value="1"/>
</dbReference>
<feature type="compositionally biased region" description="Low complexity" evidence="1">
    <location>
        <begin position="195"/>
        <end position="228"/>
    </location>
</feature>
<feature type="compositionally biased region" description="Basic and acidic residues" evidence="1">
    <location>
        <begin position="1"/>
        <end position="30"/>
    </location>
</feature>
<dbReference type="Proteomes" id="UP000008782">
    <property type="component" value="Unassembled WGS sequence"/>
</dbReference>
<sequence>MSDRSTTEMMNDRPRLPDEPDPIVPRDIRAKRAVPSLRKAPTVRSGKGSIFGKASIPSVYWAGDDPTPMNHEEFTFYREGTPPPDGEKASVSRSLAYRQSVFDHDESEPGRQPGCCGLRRGAFWLLIGLIVLIALGVGIGVGVGLNAGAGKNASKSDENSVTTSPSPTTTATTVPSPTKPLIVPTVTSSSITRGSAPSETASSTAATTTLVTSTTSSTTTTASPTATSGPNSICPEADNTIYHVIGSDKKFLRVCGVDYSGSDGAIDMFNVAAVSMGECMEACAKAAQCTGVSWGNVMVDGEAQLRCWLKRGLMKPHPAVANWNFAILQ</sequence>
<reference evidence="5" key="1">
    <citation type="journal article" date="2012" name="Nat. Genet.">
        <title>Lifestyle transitions in plant pathogenic Colletotrichum fungi deciphered by genome and transcriptome analyses.</title>
        <authorList>
            <person name="O'Connell R.J."/>
            <person name="Thon M.R."/>
            <person name="Hacquard S."/>
            <person name="Amyotte S.G."/>
            <person name="Kleemann J."/>
            <person name="Torres M.F."/>
            <person name="Damm U."/>
            <person name="Buiate E.A."/>
            <person name="Epstein L."/>
            <person name="Alkan N."/>
            <person name="Altmueller J."/>
            <person name="Alvarado-Balderrama L."/>
            <person name="Bauser C.A."/>
            <person name="Becker C."/>
            <person name="Birren B.W."/>
            <person name="Chen Z."/>
            <person name="Choi J."/>
            <person name="Crouch J.A."/>
            <person name="Duvick J.P."/>
            <person name="Farman M.A."/>
            <person name="Gan P."/>
            <person name="Heiman D."/>
            <person name="Henrissat B."/>
            <person name="Howard R.J."/>
            <person name="Kabbage M."/>
            <person name="Koch C."/>
            <person name="Kracher B."/>
            <person name="Kubo Y."/>
            <person name="Law A.D."/>
            <person name="Lebrun M.-H."/>
            <person name="Lee Y.-H."/>
            <person name="Miyara I."/>
            <person name="Moore N."/>
            <person name="Neumann U."/>
            <person name="Nordstroem K."/>
            <person name="Panaccione D.G."/>
            <person name="Panstruga R."/>
            <person name="Place M."/>
            <person name="Proctor R.H."/>
            <person name="Prusky D."/>
            <person name="Rech G."/>
            <person name="Reinhardt R."/>
            <person name="Rollins J.A."/>
            <person name="Rounsley S."/>
            <person name="Schardl C.L."/>
            <person name="Schwartz D.C."/>
            <person name="Shenoy N."/>
            <person name="Shirasu K."/>
            <person name="Sikhakolli U.R."/>
            <person name="Stueber K."/>
            <person name="Sukno S.A."/>
            <person name="Sweigard J.A."/>
            <person name="Takano Y."/>
            <person name="Takahara H."/>
            <person name="Trail F."/>
            <person name="van der Does H.C."/>
            <person name="Voll L.M."/>
            <person name="Will I."/>
            <person name="Young S."/>
            <person name="Zeng Q."/>
            <person name="Zhang J."/>
            <person name="Zhou S."/>
            <person name="Dickman M.B."/>
            <person name="Schulze-Lefert P."/>
            <person name="Ver Loren van Themaat E."/>
            <person name="Ma L.-J."/>
            <person name="Vaillancourt L.J."/>
        </authorList>
    </citation>
    <scope>NUCLEOTIDE SEQUENCE [LARGE SCALE GENOMIC DNA]</scope>
    <source>
        <strain evidence="5">M1.001 / M2 / FGSC 10212</strain>
    </source>
</reference>
<gene>
    <name evidence="4" type="ORF">GLRG_06486</name>
</gene>
<evidence type="ECO:0000256" key="2">
    <source>
        <dbReference type="SAM" id="Phobius"/>
    </source>
</evidence>
<dbReference type="Pfam" id="PF14295">
    <property type="entry name" value="PAN_4"/>
    <property type="match status" value="1"/>
</dbReference>
<proteinExistence type="predicted"/>
<dbReference type="AlphaFoldDB" id="E3QKF4"/>
<evidence type="ECO:0000259" key="3">
    <source>
        <dbReference type="Pfam" id="PF14295"/>
    </source>
</evidence>
<evidence type="ECO:0000313" key="4">
    <source>
        <dbReference type="EMBL" id="EFQ31342.1"/>
    </source>
</evidence>
<dbReference type="eggNOG" id="ENOG502SWYF">
    <property type="taxonomic scope" value="Eukaryota"/>
</dbReference>
<accession>E3QKF4</accession>
<organism evidence="5">
    <name type="scientific">Colletotrichum graminicola (strain M1.001 / M2 / FGSC 10212)</name>
    <name type="common">Maize anthracnose fungus</name>
    <name type="synonym">Glomerella graminicola</name>
    <dbReference type="NCBI Taxonomy" id="645133"/>
    <lineage>
        <taxon>Eukaryota</taxon>
        <taxon>Fungi</taxon>
        <taxon>Dikarya</taxon>
        <taxon>Ascomycota</taxon>
        <taxon>Pezizomycotina</taxon>
        <taxon>Sordariomycetes</taxon>
        <taxon>Hypocreomycetidae</taxon>
        <taxon>Glomerellales</taxon>
        <taxon>Glomerellaceae</taxon>
        <taxon>Colletotrichum</taxon>
        <taxon>Colletotrichum graminicola species complex</taxon>
    </lineage>
</organism>
<evidence type="ECO:0000313" key="5">
    <source>
        <dbReference type="Proteomes" id="UP000008782"/>
    </source>
</evidence>
<feature type="region of interest" description="Disordered" evidence="1">
    <location>
        <begin position="1"/>
        <end position="47"/>
    </location>
</feature>
<feature type="compositionally biased region" description="Low complexity" evidence="1">
    <location>
        <begin position="160"/>
        <end position="176"/>
    </location>
</feature>
<dbReference type="VEuPathDB" id="FungiDB:GLRG_06486"/>
<dbReference type="STRING" id="645133.E3QKF4"/>
<keyword evidence="2" id="KW-0472">Membrane</keyword>
<feature type="transmembrane region" description="Helical" evidence="2">
    <location>
        <begin position="121"/>
        <end position="145"/>
    </location>
</feature>